<sequence>MRRLQTIILVLSRFFVFVSPEQVYSLSVVNAEVVGSLTKKNCLFSCAIIGMGVLQLETMSNLVARLKKSSILHLLLAITFFVSGLIINIIQCLLYFGVRPFSRYLFRKINYYLSYSMYSQVVFLAEWWSNSNVVVYSDKEEFDKYCGKEHGYLLMNHRYEIDWLMGWFFCERMSLLGNCKTYAKKSIQYVPILGWAWKFGECIFLERSWEKDKEIIGRQIRELVDYPDSMWLLLMAEGTRFTHEKHEASKIFAREKGLPQLNHHLVPRTKGFTSSIPYLRGKPAAVYDIQVAFKKSDEEPTVMRMLLGLPVEAHLYVERIPLEQIPEEEEACARWLHELYQKKDRMQDSFFKTDDFFAESGVKRVDGFNLKRRPVSLLNTVIWGFVILVPMSCYLLRLLTCGSWFYFSAGISIIAVFFLLLSKMIGMTKISKASSYGKTSAALTSELKSSSVTKKID</sequence>
<evidence type="ECO:0000313" key="7">
    <source>
        <dbReference type="EMBL" id="CAD7266479.1"/>
    </source>
</evidence>
<keyword evidence="4" id="KW-1133">Transmembrane helix</keyword>
<keyword evidence="3" id="KW-0012">Acyltransferase</keyword>
<dbReference type="InterPro" id="IPR002123">
    <property type="entry name" value="Plipid/glycerol_acylTrfase"/>
</dbReference>
<dbReference type="SMART" id="SM00563">
    <property type="entry name" value="PlsC"/>
    <property type="match status" value="1"/>
</dbReference>
<dbReference type="GO" id="GO:0003841">
    <property type="term" value="F:1-acylglycerol-3-phosphate O-acyltransferase activity"/>
    <property type="evidence" value="ECO:0007669"/>
    <property type="project" value="TreeGrafter"/>
</dbReference>
<dbReference type="CDD" id="cd07990">
    <property type="entry name" value="LPLAT_LCLAT1-like"/>
    <property type="match status" value="1"/>
</dbReference>
<dbReference type="GO" id="GO:0012505">
    <property type="term" value="C:endomembrane system"/>
    <property type="evidence" value="ECO:0007669"/>
    <property type="project" value="TreeGrafter"/>
</dbReference>
<gene>
    <name evidence="7" type="ORF">TSIB3V08_LOCUS10497</name>
</gene>
<evidence type="ECO:0000259" key="6">
    <source>
        <dbReference type="SMART" id="SM00563"/>
    </source>
</evidence>
<dbReference type="EMBL" id="OC007045">
    <property type="protein sequence ID" value="CAD7266479.1"/>
    <property type="molecule type" value="Genomic_DNA"/>
</dbReference>
<evidence type="ECO:0000256" key="1">
    <source>
        <dbReference type="ARBA" id="ARBA00008655"/>
    </source>
</evidence>
<dbReference type="InterPro" id="IPR032098">
    <property type="entry name" value="Acyltransf_C"/>
</dbReference>
<keyword evidence="4" id="KW-0812">Transmembrane</keyword>
<feature type="domain" description="Phospholipid/glycerol acyltransferase" evidence="6">
    <location>
        <begin position="151"/>
        <end position="273"/>
    </location>
</feature>
<evidence type="ECO:0000256" key="4">
    <source>
        <dbReference type="SAM" id="Phobius"/>
    </source>
</evidence>
<feature type="transmembrane region" description="Helical" evidence="4">
    <location>
        <begin position="71"/>
        <end position="98"/>
    </location>
</feature>
<feature type="chain" id="PRO_5030843785" description="Phospholipid/glycerol acyltransferase domain-containing protein" evidence="5">
    <location>
        <begin position="21"/>
        <end position="457"/>
    </location>
</feature>
<feature type="signal peptide" evidence="5">
    <location>
        <begin position="1"/>
        <end position="20"/>
    </location>
</feature>
<reference evidence="7" key="1">
    <citation type="submission" date="2020-11" db="EMBL/GenBank/DDBJ databases">
        <authorList>
            <person name="Tran Van P."/>
        </authorList>
    </citation>
    <scope>NUCLEOTIDE SEQUENCE</scope>
</reference>
<evidence type="ECO:0000256" key="5">
    <source>
        <dbReference type="SAM" id="SignalP"/>
    </source>
</evidence>
<keyword evidence="5" id="KW-0732">Signal</keyword>
<dbReference type="AlphaFoldDB" id="A0A7R9G5P1"/>
<dbReference type="SUPFAM" id="SSF69593">
    <property type="entry name" value="Glycerol-3-phosphate (1)-acyltransferase"/>
    <property type="match status" value="1"/>
</dbReference>
<dbReference type="Pfam" id="PF01553">
    <property type="entry name" value="Acyltransferase"/>
    <property type="match status" value="1"/>
</dbReference>
<keyword evidence="4" id="KW-0472">Membrane</keyword>
<evidence type="ECO:0000256" key="3">
    <source>
        <dbReference type="ARBA" id="ARBA00023315"/>
    </source>
</evidence>
<dbReference type="PANTHER" id="PTHR10983">
    <property type="entry name" value="1-ACYLGLYCEROL-3-PHOSPHATE ACYLTRANSFERASE-RELATED"/>
    <property type="match status" value="1"/>
</dbReference>
<protein>
    <recommendedName>
        <fullName evidence="6">Phospholipid/glycerol acyltransferase domain-containing protein</fullName>
    </recommendedName>
</protein>
<dbReference type="PANTHER" id="PTHR10983:SF24">
    <property type="entry name" value="1-ACYLGLYCEROL-3-PHOSPHATE O-ACYLTRANSFERASE 3, ISOFORM E-RELATED"/>
    <property type="match status" value="1"/>
</dbReference>
<keyword evidence="2" id="KW-0808">Transferase</keyword>
<organism evidence="7">
    <name type="scientific">Timema shepardi</name>
    <name type="common">Walking stick</name>
    <dbReference type="NCBI Taxonomy" id="629360"/>
    <lineage>
        <taxon>Eukaryota</taxon>
        <taxon>Metazoa</taxon>
        <taxon>Ecdysozoa</taxon>
        <taxon>Arthropoda</taxon>
        <taxon>Hexapoda</taxon>
        <taxon>Insecta</taxon>
        <taxon>Pterygota</taxon>
        <taxon>Neoptera</taxon>
        <taxon>Polyneoptera</taxon>
        <taxon>Phasmatodea</taxon>
        <taxon>Timematodea</taxon>
        <taxon>Timematoidea</taxon>
        <taxon>Timematidae</taxon>
        <taxon>Timema</taxon>
    </lineage>
</organism>
<evidence type="ECO:0000256" key="2">
    <source>
        <dbReference type="ARBA" id="ARBA00022679"/>
    </source>
</evidence>
<feature type="transmembrane region" description="Helical" evidence="4">
    <location>
        <begin position="377"/>
        <end position="397"/>
    </location>
</feature>
<comment type="similarity">
    <text evidence="1">Belongs to the 1-acyl-sn-glycerol-3-phosphate acyltransferase family.</text>
</comment>
<name>A0A7R9G5P1_TIMSH</name>
<accession>A0A7R9G5P1</accession>
<proteinExistence type="inferred from homology"/>
<feature type="transmembrane region" description="Helical" evidence="4">
    <location>
        <begin position="403"/>
        <end position="422"/>
    </location>
</feature>
<dbReference type="Pfam" id="PF16076">
    <property type="entry name" value="Acyltransf_C"/>
    <property type="match status" value="1"/>
</dbReference>